<dbReference type="EMBL" id="LKHV02000001">
    <property type="protein sequence ID" value="MCS5707411.1"/>
    <property type="molecule type" value="Genomic_DNA"/>
</dbReference>
<proteinExistence type="inferred from homology"/>
<protein>
    <submittedName>
        <fullName evidence="3 4">YGGT family protein</fullName>
    </submittedName>
</protein>
<evidence type="ECO:0000256" key="2">
    <source>
        <dbReference type="SAM" id="Phobius"/>
    </source>
</evidence>
<dbReference type="AlphaFoldDB" id="A0A0Q9YA97"/>
<dbReference type="STRING" id="437022.CC99x_02211"/>
<name>A0A0Q9YA97_9GAMM</name>
<dbReference type="OrthoDB" id="9806665at2"/>
<dbReference type="PANTHER" id="PTHR33219">
    <property type="entry name" value="YLMG HOMOLOG PROTEIN 2, CHLOROPLASTIC"/>
    <property type="match status" value="1"/>
</dbReference>
<sequence length="193" mass="21975">MSPLQQAGDFLVTTLFDLYTFILILRFILQYLRVNYYNPFTQFVVKATGSLVVPVRRFIPGWRGIDFATLLVILSVTLLKLTLVTLIRYKTTPFLPGLLIWSIGDILKLTVNIYFFSILIQVFASWVPALSHSPMLEIIQQLTYPIIKPFKKIIPLIGGIDITPIPVILLLQLINILFTNSIIMIGIQIALLR</sequence>
<dbReference type="Proteomes" id="UP000051494">
    <property type="component" value="Unassembled WGS sequence"/>
</dbReference>
<evidence type="ECO:0000313" key="3">
    <source>
        <dbReference type="EMBL" id="KRG17612.1"/>
    </source>
</evidence>
<organism evidence="3">
    <name type="scientific">Candidatus Berkiella cookevillensis</name>
    <dbReference type="NCBI Taxonomy" id="437022"/>
    <lineage>
        <taxon>Bacteria</taxon>
        <taxon>Pseudomonadati</taxon>
        <taxon>Pseudomonadota</taxon>
        <taxon>Gammaproteobacteria</taxon>
        <taxon>Candidatus Berkiellales</taxon>
        <taxon>Candidatus Berkiellaceae</taxon>
        <taxon>Candidatus Berkiella</taxon>
    </lineage>
</organism>
<gene>
    <name evidence="4" type="ORF">CC99x_000690</name>
    <name evidence="3" type="ORF">CC99x_02211</name>
</gene>
<feature type="transmembrane region" description="Helical" evidence="2">
    <location>
        <begin position="67"/>
        <end position="89"/>
    </location>
</feature>
<keyword evidence="5" id="KW-1185">Reference proteome</keyword>
<reference evidence="3" key="1">
    <citation type="submission" date="2015-09" db="EMBL/GenBank/DDBJ databases">
        <title>Draft Genome Sequences of Two Novel Amoeba-resistant Intranuclear Bacteria, Candidatus Berkiella cookevillensis and Candidatus Berkiella aquae.</title>
        <authorList>
            <person name="Mehari Y.T."/>
            <person name="Arivett B.A."/>
            <person name="Farone A.L."/>
            <person name="Gunderson J.H."/>
            <person name="Farone M.B."/>
        </authorList>
    </citation>
    <scope>NUCLEOTIDE SEQUENCE [LARGE SCALE GENOMIC DNA]</scope>
    <source>
        <strain evidence="3">CC99</strain>
    </source>
</reference>
<keyword evidence="2" id="KW-1133">Transmembrane helix</keyword>
<dbReference type="RefSeq" id="WP_057625310.1">
    <property type="nucleotide sequence ID" value="NZ_LKHV02000001.1"/>
</dbReference>
<feature type="transmembrane region" description="Helical" evidence="2">
    <location>
        <begin position="165"/>
        <end position="192"/>
    </location>
</feature>
<dbReference type="PANTHER" id="PTHR33219:SF14">
    <property type="entry name" value="PROTEIN COFACTOR ASSEMBLY OF COMPLEX C SUBUNIT B CCB3, CHLOROPLASTIC-RELATED"/>
    <property type="match status" value="1"/>
</dbReference>
<keyword evidence="2" id="KW-0472">Membrane</keyword>
<reference evidence="4" key="3">
    <citation type="submission" date="2021-06" db="EMBL/GenBank/DDBJ databases">
        <title>Genomic Description and Analysis of Intracellular Bacteria, Candidatus Berkiella cookevillensis and Candidatus Berkiella aquae.</title>
        <authorList>
            <person name="Kidane D.T."/>
            <person name="Mehari Y.T."/>
            <person name="Rice F.C."/>
            <person name="Arivett B.A."/>
            <person name="Farone A.L."/>
            <person name="Berk S.G."/>
            <person name="Farone M.B."/>
        </authorList>
    </citation>
    <scope>NUCLEOTIDE SEQUENCE</scope>
    <source>
        <strain evidence="4">CC99</strain>
    </source>
</reference>
<feature type="transmembrane region" description="Helical" evidence="2">
    <location>
        <begin position="7"/>
        <end position="29"/>
    </location>
</feature>
<dbReference type="InterPro" id="IPR003425">
    <property type="entry name" value="CCB3/YggT"/>
</dbReference>
<dbReference type="Pfam" id="PF02325">
    <property type="entry name" value="CCB3_YggT"/>
    <property type="match status" value="2"/>
</dbReference>
<comment type="caution">
    <text evidence="3">The sequence shown here is derived from an EMBL/GenBank/DDBJ whole genome shotgun (WGS) entry which is preliminary data.</text>
</comment>
<evidence type="ECO:0000256" key="1">
    <source>
        <dbReference type="ARBA" id="ARBA00010894"/>
    </source>
</evidence>
<dbReference type="GO" id="GO:0016020">
    <property type="term" value="C:membrane"/>
    <property type="evidence" value="ECO:0007669"/>
    <property type="project" value="InterPro"/>
</dbReference>
<evidence type="ECO:0000313" key="5">
    <source>
        <dbReference type="Proteomes" id="UP000051494"/>
    </source>
</evidence>
<evidence type="ECO:0000313" key="4">
    <source>
        <dbReference type="EMBL" id="MCS5707411.1"/>
    </source>
</evidence>
<reference evidence="4" key="2">
    <citation type="journal article" date="2016" name="Genome Announc.">
        <title>Draft Genome Sequences of Two Novel Amoeba-Resistant Intranuclear Bacteria, 'Candidatus Berkiella cookevillensis' and 'Candidatus Berkiella aquae'.</title>
        <authorList>
            <person name="Mehari Y.T."/>
            <person name="Arivett B.A."/>
            <person name="Farone A.L."/>
            <person name="Gunderson J.H."/>
            <person name="Farone M.B."/>
        </authorList>
    </citation>
    <scope>NUCLEOTIDE SEQUENCE</scope>
    <source>
        <strain evidence="4">CC99</strain>
    </source>
</reference>
<keyword evidence="2" id="KW-0812">Transmembrane</keyword>
<comment type="similarity">
    <text evidence="1">Belongs to the YggT family.</text>
</comment>
<accession>A0A0Q9YA97</accession>
<dbReference type="EMBL" id="LKHV01000014">
    <property type="protein sequence ID" value="KRG17612.1"/>
    <property type="molecule type" value="Genomic_DNA"/>
</dbReference>